<evidence type="ECO:0000256" key="1">
    <source>
        <dbReference type="SAM" id="Phobius"/>
    </source>
</evidence>
<evidence type="ECO:0000313" key="3">
    <source>
        <dbReference type="Proteomes" id="UP000178603"/>
    </source>
</evidence>
<evidence type="ECO:0008006" key="4">
    <source>
        <dbReference type="Google" id="ProtNLM"/>
    </source>
</evidence>
<evidence type="ECO:0000313" key="2">
    <source>
        <dbReference type="EMBL" id="OGM54887.1"/>
    </source>
</evidence>
<reference evidence="2 3" key="1">
    <citation type="journal article" date="2016" name="Nat. Commun.">
        <title>Thousands of microbial genomes shed light on interconnected biogeochemical processes in an aquifer system.</title>
        <authorList>
            <person name="Anantharaman K."/>
            <person name="Brown C.T."/>
            <person name="Hug L.A."/>
            <person name="Sharon I."/>
            <person name="Castelle C.J."/>
            <person name="Probst A.J."/>
            <person name="Thomas B.C."/>
            <person name="Singh A."/>
            <person name="Wilkins M.J."/>
            <person name="Karaoz U."/>
            <person name="Brodie E.L."/>
            <person name="Williams K.H."/>
            <person name="Hubbard S.S."/>
            <person name="Banfield J.F."/>
        </authorList>
    </citation>
    <scope>NUCLEOTIDE SEQUENCE [LARGE SCALE GENOMIC DNA]</scope>
</reference>
<organism evidence="2 3">
    <name type="scientific">Candidatus Woesebacteria bacterium RIFCSPHIGHO2_12_FULL_41_24</name>
    <dbReference type="NCBI Taxonomy" id="1802510"/>
    <lineage>
        <taxon>Bacteria</taxon>
        <taxon>Candidatus Woeseibacteriota</taxon>
    </lineage>
</organism>
<accession>A0A1F8AT11</accession>
<comment type="caution">
    <text evidence="2">The sequence shown here is derived from an EMBL/GenBank/DDBJ whole genome shotgun (WGS) entry which is preliminary data.</text>
</comment>
<gene>
    <name evidence="2" type="ORF">A3E44_01890</name>
</gene>
<sequence>MFKNKTFYGVVGTAIILLTLGIYASGKSRLTNKSTSPTPSPTIVAKNVPEGWNTYSSNSLGFAIGRPADMEAVEHSDKTVTFVLLGLNQSKEADLTNATSINFANYSYQGNFKDTIQNGWTQKKESEDYTSVGEIKEVSYAERNGFLYSVNSSGNFDLIFLPIDENNYLQITVLVADPGNLGFEEIAQKILETLTMSQFTTP</sequence>
<dbReference type="Proteomes" id="UP000178603">
    <property type="component" value="Unassembled WGS sequence"/>
</dbReference>
<name>A0A1F8AT11_9BACT</name>
<feature type="transmembrane region" description="Helical" evidence="1">
    <location>
        <begin position="6"/>
        <end position="24"/>
    </location>
</feature>
<keyword evidence="1" id="KW-0812">Transmembrane</keyword>
<dbReference type="AlphaFoldDB" id="A0A1F8AT11"/>
<proteinExistence type="predicted"/>
<dbReference type="EMBL" id="MGGW01000009">
    <property type="protein sequence ID" value="OGM54887.1"/>
    <property type="molecule type" value="Genomic_DNA"/>
</dbReference>
<keyword evidence="1" id="KW-0472">Membrane</keyword>
<protein>
    <recommendedName>
        <fullName evidence="4">PsbP C-terminal domain-containing protein</fullName>
    </recommendedName>
</protein>
<keyword evidence="1" id="KW-1133">Transmembrane helix</keyword>